<feature type="transmembrane region" description="Helical" evidence="1">
    <location>
        <begin position="36"/>
        <end position="66"/>
    </location>
</feature>
<evidence type="ECO:0000313" key="2">
    <source>
        <dbReference type="EMBL" id="PSJ98384.1"/>
    </source>
</evidence>
<keyword evidence="1" id="KW-0812">Transmembrane</keyword>
<keyword evidence="1" id="KW-0472">Membrane</keyword>
<dbReference type="Proteomes" id="UP000240419">
    <property type="component" value="Unassembled WGS sequence"/>
</dbReference>
<organism evidence="2 3">
    <name type="scientific">Brevibacillus fortis</name>
    <dbReference type="NCBI Taxonomy" id="2126352"/>
    <lineage>
        <taxon>Bacteria</taxon>
        <taxon>Bacillati</taxon>
        <taxon>Bacillota</taxon>
        <taxon>Bacilli</taxon>
        <taxon>Bacillales</taxon>
        <taxon>Paenibacillaceae</taxon>
        <taxon>Brevibacillus</taxon>
    </lineage>
</organism>
<protein>
    <recommendedName>
        <fullName evidence="4">DUF5317 domain-containing protein</fullName>
    </recommendedName>
</protein>
<comment type="caution">
    <text evidence="2">The sequence shown here is derived from an EMBL/GenBank/DDBJ whole genome shotgun (WGS) entry which is preliminary data.</text>
</comment>
<evidence type="ECO:0000256" key="1">
    <source>
        <dbReference type="SAM" id="Phobius"/>
    </source>
</evidence>
<dbReference type="AlphaFoldDB" id="A0A2P7VGN1"/>
<sequence>MLLDVIALSFLVALLRGGRIKEFPKFNQLKLLVVTILLQACAVFFPMIGGLFISIAYVFILAFLVFNREFEDMRIFLIGWFLNAIAIWSNNGKMPIDLVQAAKLPYDLEPVINGTNFKHSVLTESSNFPFLTDVIYMPSIIPRIISIGDIFIMLGAFLLVQRLMNKPISLLQLREGKSYATKN</sequence>
<dbReference type="RefSeq" id="WP_106838086.1">
    <property type="nucleotide sequence ID" value="NZ_JARMEZ010000025.1"/>
</dbReference>
<evidence type="ECO:0000313" key="3">
    <source>
        <dbReference type="Proteomes" id="UP000240419"/>
    </source>
</evidence>
<dbReference type="Pfam" id="PF17248">
    <property type="entry name" value="DUF5317"/>
    <property type="match status" value="1"/>
</dbReference>
<proteinExistence type="predicted"/>
<feature type="transmembrane region" description="Helical" evidence="1">
    <location>
        <begin position="73"/>
        <end position="89"/>
    </location>
</feature>
<keyword evidence="1" id="KW-1133">Transmembrane helix</keyword>
<reference evidence="2 3" key="1">
    <citation type="submission" date="2018-03" db="EMBL/GenBank/DDBJ databases">
        <title>Brevisbacillus phylogenomics.</title>
        <authorList>
            <person name="Dunlap C."/>
        </authorList>
    </citation>
    <scope>NUCLEOTIDE SEQUENCE [LARGE SCALE GENOMIC DNA]</scope>
    <source>
        <strain evidence="2 3">NRRL NRS-1210</strain>
    </source>
</reference>
<dbReference type="EMBL" id="PXZM01000008">
    <property type="protein sequence ID" value="PSJ98384.1"/>
    <property type="molecule type" value="Genomic_DNA"/>
</dbReference>
<keyword evidence="3" id="KW-1185">Reference proteome</keyword>
<dbReference type="InterPro" id="IPR035168">
    <property type="entry name" value="DUF5317"/>
</dbReference>
<name>A0A2P7VGN1_9BACL</name>
<feature type="transmembrane region" description="Helical" evidence="1">
    <location>
        <begin position="140"/>
        <end position="160"/>
    </location>
</feature>
<evidence type="ECO:0008006" key="4">
    <source>
        <dbReference type="Google" id="ProtNLM"/>
    </source>
</evidence>
<gene>
    <name evidence="2" type="ORF">C7R93_06735</name>
</gene>
<accession>A0A2P7VGN1</accession>
<dbReference type="OrthoDB" id="37447at2"/>